<dbReference type="Gene3D" id="3.40.50.2000">
    <property type="entry name" value="Glycogen Phosphorylase B"/>
    <property type="match status" value="2"/>
</dbReference>
<evidence type="ECO:0000313" key="3">
    <source>
        <dbReference type="EMBL" id="OHA58430.1"/>
    </source>
</evidence>
<evidence type="ECO:0000259" key="2">
    <source>
        <dbReference type="Pfam" id="PF13439"/>
    </source>
</evidence>
<dbReference type="GO" id="GO:0016757">
    <property type="term" value="F:glycosyltransferase activity"/>
    <property type="evidence" value="ECO:0007669"/>
    <property type="project" value="InterPro"/>
</dbReference>
<name>A0A1G2QCY0_9BACT</name>
<dbReference type="PANTHER" id="PTHR12526:SF630">
    <property type="entry name" value="GLYCOSYLTRANSFERASE"/>
    <property type="match status" value="1"/>
</dbReference>
<dbReference type="STRING" id="1802438.A2571_01470"/>
<dbReference type="Proteomes" id="UP000177043">
    <property type="component" value="Unassembled WGS sequence"/>
</dbReference>
<feature type="domain" description="Glycosyl transferase family 1" evidence="1">
    <location>
        <begin position="194"/>
        <end position="352"/>
    </location>
</feature>
<reference evidence="3 4" key="1">
    <citation type="journal article" date="2016" name="Nat. Commun.">
        <title>Thousands of microbial genomes shed light on interconnected biogeochemical processes in an aquifer system.</title>
        <authorList>
            <person name="Anantharaman K."/>
            <person name="Brown C.T."/>
            <person name="Hug L.A."/>
            <person name="Sharon I."/>
            <person name="Castelle C.J."/>
            <person name="Probst A.J."/>
            <person name="Thomas B.C."/>
            <person name="Singh A."/>
            <person name="Wilkins M.J."/>
            <person name="Karaoz U."/>
            <person name="Brodie E.L."/>
            <person name="Williams K.H."/>
            <person name="Hubbard S.S."/>
            <person name="Banfield J.F."/>
        </authorList>
    </citation>
    <scope>NUCLEOTIDE SEQUENCE [LARGE SCALE GENOMIC DNA]</scope>
</reference>
<evidence type="ECO:0000259" key="1">
    <source>
        <dbReference type="Pfam" id="PF00534"/>
    </source>
</evidence>
<comment type="caution">
    <text evidence="3">The sequence shown here is derived from an EMBL/GenBank/DDBJ whole genome shotgun (WGS) entry which is preliminary data.</text>
</comment>
<dbReference type="SUPFAM" id="SSF53756">
    <property type="entry name" value="UDP-Glycosyltransferase/glycogen phosphorylase"/>
    <property type="match status" value="1"/>
</dbReference>
<proteinExistence type="predicted"/>
<dbReference type="Pfam" id="PF13439">
    <property type="entry name" value="Glyco_transf_4"/>
    <property type="match status" value="1"/>
</dbReference>
<evidence type="ECO:0000313" key="4">
    <source>
        <dbReference type="Proteomes" id="UP000177043"/>
    </source>
</evidence>
<sequence>MKKVLFLINNLNRGGAERVFVNQANNLHRAGGLVYFGLLFSSPVDSFASELELPVEQIFSLAGLRSGNLGRFWTLQKIIRRHKIEVIYSTLELSNIFARLTKIFNPRLRVIIREGSAVIDKNGQTSPKPTKFRLLDIILNLLASRVIAVSDEIAIILRGYQPHIASKIVVVENGVMLGESRAEVEKRLKAKTSQNTFQILTAASMNYYERAFEYLIEAISLLPTELRNRTTLIFAGDGTLRPMYEKQTKELGLEKQIKFLGRLDTARLVEEYKRADVFVLCSTSEGSPNVIIEAASRGLPVVTTRVGSAVTMVVEGETGWFIPFKNSQAIADKLIWLATHESKRLAMGLTAYDHVAKQFSFVSKMEELKGLLFGSNPVK</sequence>
<dbReference type="CDD" id="cd03811">
    <property type="entry name" value="GT4_GT28_WabH-like"/>
    <property type="match status" value="1"/>
</dbReference>
<dbReference type="InterPro" id="IPR028098">
    <property type="entry name" value="Glyco_trans_4-like_N"/>
</dbReference>
<gene>
    <name evidence="3" type="ORF">A2571_01470</name>
</gene>
<protein>
    <recommendedName>
        <fullName evidence="5">Glycosyl transferase family 1 domain-containing protein</fullName>
    </recommendedName>
</protein>
<organism evidence="3 4">
    <name type="scientific">Candidatus Vogelbacteria bacterium RIFOXYD1_FULL_44_32</name>
    <dbReference type="NCBI Taxonomy" id="1802438"/>
    <lineage>
        <taxon>Bacteria</taxon>
        <taxon>Candidatus Vogeliibacteriota</taxon>
    </lineage>
</organism>
<dbReference type="EMBL" id="MHTJ01000003">
    <property type="protein sequence ID" value="OHA58430.1"/>
    <property type="molecule type" value="Genomic_DNA"/>
</dbReference>
<accession>A0A1G2QCY0</accession>
<dbReference type="PANTHER" id="PTHR12526">
    <property type="entry name" value="GLYCOSYLTRANSFERASE"/>
    <property type="match status" value="1"/>
</dbReference>
<feature type="domain" description="Glycosyltransferase subfamily 4-like N-terminal" evidence="2">
    <location>
        <begin position="14"/>
        <end position="175"/>
    </location>
</feature>
<dbReference type="InterPro" id="IPR001296">
    <property type="entry name" value="Glyco_trans_1"/>
</dbReference>
<dbReference type="Pfam" id="PF00534">
    <property type="entry name" value="Glycos_transf_1"/>
    <property type="match status" value="1"/>
</dbReference>
<dbReference type="AlphaFoldDB" id="A0A1G2QCY0"/>
<evidence type="ECO:0008006" key="5">
    <source>
        <dbReference type="Google" id="ProtNLM"/>
    </source>
</evidence>